<proteinExistence type="predicted"/>
<accession>A0A8D8WLZ8</accession>
<sequence length="103" mass="12166">MLLTTKLRNRQCLLYDVLVQLDYTQSAVHRYVPIWCRYLMESITTKDVHRSANGLHPICGTLYTVYIIYMEPITHIMSTGPQLDYTQFAVHRTPYAWNHDKMT</sequence>
<organism evidence="1">
    <name type="scientific">Cacopsylla melanoneura</name>
    <dbReference type="NCBI Taxonomy" id="428564"/>
    <lineage>
        <taxon>Eukaryota</taxon>
        <taxon>Metazoa</taxon>
        <taxon>Ecdysozoa</taxon>
        <taxon>Arthropoda</taxon>
        <taxon>Hexapoda</taxon>
        <taxon>Insecta</taxon>
        <taxon>Pterygota</taxon>
        <taxon>Neoptera</taxon>
        <taxon>Paraneoptera</taxon>
        <taxon>Hemiptera</taxon>
        <taxon>Sternorrhyncha</taxon>
        <taxon>Psylloidea</taxon>
        <taxon>Psyllidae</taxon>
        <taxon>Psyllinae</taxon>
        <taxon>Cacopsylla</taxon>
    </lineage>
</organism>
<evidence type="ECO:0000313" key="1">
    <source>
        <dbReference type="EMBL" id="CAG6663080.1"/>
    </source>
</evidence>
<protein>
    <submittedName>
        <fullName evidence="1">Uncharacterized protein</fullName>
    </submittedName>
</protein>
<name>A0A8D8WLZ8_9HEMI</name>
<dbReference type="AlphaFoldDB" id="A0A8D8WLZ8"/>
<reference evidence="1" key="1">
    <citation type="submission" date="2021-05" db="EMBL/GenBank/DDBJ databases">
        <authorList>
            <person name="Alioto T."/>
            <person name="Alioto T."/>
            <person name="Gomez Garrido J."/>
        </authorList>
    </citation>
    <scope>NUCLEOTIDE SEQUENCE</scope>
</reference>
<dbReference type="EMBL" id="HBUF01204427">
    <property type="protein sequence ID" value="CAG6663080.1"/>
    <property type="molecule type" value="Transcribed_RNA"/>
</dbReference>